<proteinExistence type="predicted"/>
<organism evidence="1 2">
    <name type="scientific">Persea americana</name>
    <name type="common">Avocado</name>
    <dbReference type="NCBI Taxonomy" id="3435"/>
    <lineage>
        <taxon>Eukaryota</taxon>
        <taxon>Viridiplantae</taxon>
        <taxon>Streptophyta</taxon>
        <taxon>Embryophyta</taxon>
        <taxon>Tracheophyta</taxon>
        <taxon>Spermatophyta</taxon>
        <taxon>Magnoliopsida</taxon>
        <taxon>Magnoliidae</taxon>
        <taxon>Laurales</taxon>
        <taxon>Lauraceae</taxon>
        <taxon>Persea</taxon>
    </lineage>
</organism>
<sequence length="856" mass="97549">MPISDDDGEPVLQSVTDYHFVDDKNNVISFFVLPFELGKDERVGGTEKAIFLHGKADGGLQKIYKRVIRWKLDLSGVQHEISVLSMESCWIKLQKPRKSFEGTIRTILIIIYCLHFAKKNPNASWRSLWKHLDKVCGLHEAIPSEGDLRHHLPLIRVMLRRDEALAKSKILHAFLENPKKCLMSLKDMQKVEEYKFIVDWEDMDEELENAVCDEYNDDPELFDSVCAICDNGGEILCCEGSCLRSFHATIEAGAESLCDSLRLSDAEVEAMQTFLCANCQYKQHQCFACGKLGSSDKSSGAAEVFSCVSATCGRFYHPVCVARLLHQGNEAKAKDHHKRIAAGEAFTCPIHKCVICKQGENKELEEMQFAICIRCPKGYHKKCLPRKISLRPIEEEHIIQRAWPGLIPNRLLIYCMKHEIEEDLGTPTRNHIIFPDVEKNRSRPLDLKSSMRKLISKRKGMFSGDASSDESDKKIRKETKKGSLTGLENHFTKKREKSSFELGVDPSKKFKAPDASICFKDIVKPIFPRVDKSSSWKENKGSIRRNSTDSPPSMGLQAVKPKLKEICSSKPVMPLSSPIMKKSSNMSPLLDSESKNKIMNLIRKTSSSITLKDIMEKYNPPATQAYSSRNVDKTITQGKVKASVEAVRIALQKLKNGCSIEDAKAVCEPAILQQIINWKNKLNIYLAPFLHGMRYTSFGRHFTKVDKIKEIVDKIHWYVQNGDMMVDFCCGANDYSLLMRDKLEETGKKCLFKNYDLFQPKNDFNFEQRDWMTVLPQELPDGSQLIMGLNPPFGFKASLANKFIDKALEFKPKLIILIVPRETQRLDVKESCYDLIWEETETLGQVLLPPWFCRYK</sequence>
<keyword evidence="2" id="KW-1185">Reference proteome</keyword>
<dbReference type="EMBL" id="CM056811">
    <property type="protein sequence ID" value="KAJ8636136.1"/>
    <property type="molecule type" value="Genomic_DNA"/>
</dbReference>
<evidence type="ECO:0000313" key="2">
    <source>
        <dbReference type="Proteomes" id="UP001234297"/>
    </source>
</evidence>
<gene>
    <name evidence="1" type="ORF">MRB53_010403</name>
</gene>
<accession>A0ACC2LRU8</accession>
<protein>
    <submittedName>
        <fullName evidence="1">Uncharacterized protein</fullName>
    </submittedName>
</protein>
<name>A0ACC2LRU8_PERAE</name>
<dbReference type="Proteomes" id="UP001234297">
    <property type="component" value="Chromosome 3"/>
</dbReference>
<reference evidence="1 2" key="1">
    <citation type="journal article" date="2022" name="Hortic Res">
        <title>A haplotype resolved chromosomal level avocado genome allows analysis of novel avocado genes.</title>
        <authorList>
            <person name="Nath O."/>
            <person name="Fletcher S.J."/>
            <person name="Hayward A."/>
            <person name="Shaw L.M."/>
            <person name="Masouleh A.K."/>
            <person name="Furtado A."/>
            <person name="Henry R.J."/>
            <person name="Mitter N."/>
        </authorList>
    </citation>
    <scope>NUCLEOTIDE SEQUENCE [LARGE SCALE GENOMIC DNA]</scope>
    <source>
        <strain evidence="2">cv. Hass</strain>
    </source>
</reference>
<comment type="caution">
    <text evidence="1">The sequence shown here is derived from an EMBL/GenBank/DDBJ whole genome shotgun (WGS) entry which is preliminary data.</text>
</comment>
<evidence type="ECO:0000313" key="1">
    <source>
        <dbReference type="EMBL" id="KAJ8636136.1"/>
    </source>
</evidence>